<feature type="transmembrane region" description="Helical" evidence="1">
    <location>
        <begin position="144"/>
        <end position="165"/>
    </location>
</feature>
<keyword evidence="1" id="KW-1133">Transmembrane helix</keyword>
<accession>A0A6N2RX00</accession>
<dbReference type="EMBL" id="CACRSM010000002">
    <property type="protein sequence ID" value="VYS85843.1"/>
    <property type="molecule type" value="Genomic_DNA"/>
</dbReference>
<name>A0A6N2RX00_9ACTO</name>
<protein>
    <submittedName>
        <fullName evidence="2">Uncharacterized protein</fullName>
    </submittedName>
</protein>
<organism evidence="2">
    <name type="scientific">Schaalia odontolytica</name>
    <dbReference type="NCBI Taxonomy" id="1660"/>
    <lineage>
        <taxon>Bacteria</taxon>
        <taxon>Bacillati</taxon>
        <taxon>Actinomycetota</taxon>
        <taxon>Actinomycetes</taxon>
        <taxon>Actinomycetales</taxon>
        <taxon>Actinomycetaceae</taxon>
        <taxon>Schaalia</taxon>
    </lineage>
</organism>
<evidence type="ECO:0000256" key="1">
    <source>
        <dbReference type="SAM" id="Phobius"/>
    </source>
</evidence>
<gene>
    <name evidence="2" type="ORF">AOLFYP35_00585</name>
</gene>
<keyword evidence="1" id="KW-0812">Transmembrane</keyword>
<dbReference type="AlphaFoldDB" id="A0A6N2RX00"/>
<proteinExistence type="predicted"/>
<reference evidence="2" key="1">
    <citation type="submission" date="2019-11" db="EMBL/GenBank/DDBJ databases">
        <authorList>
            <person name="Feng L."/>
        </authorList>
    </citation>
    <scope>NUCLEOTIDE SEQUENCE</scope>
    <source>
        <strain evidence="2">AodontolyticusLFYP35</strain>
    </source>
</reference>
<keyword evidence="1" id="KW-0472">Membrane</keyword>
<evidence type="ECO:0000313" key="2">
    <source>
        <dbReference type="EMBL" id="VYS85843.1"/>
    </source>
</evidence>
<sequence>MARTPNIDTDKLKAQGLQLRDAAAVHAGRLAVRAADLAEQGLDWAAPRAQAALSSAIERATPLVESASERAQSVADRAQPFLSDIHGHVVDDYLPRLNKAVSESATALAAEGDLSSRARAARSASAKALTTPARKKKCCKKGRLLRALCFTALTAAAAGAGYVLWKRSQPIEDPWAEDYWADLEVEDYSADQNQEASAE</sequence>